<evidence type="ECO:0000313" key="2">
    <source>
        <dbReference type="Proteomes" id="UP000798808"/>
    </source>
</evidence>
<name>A0ABW9RU54_9BACT</name>
<accession>A0ABW9RU54</accession>
<organism evidence="1 2">
    <name type="scientific">Fulvivirga kasyanovii</name>
    <dbReference type="NCBI Taxonomy" id="396812"/>
    <lineage>
        <taxon>Bacteria</taxon>
        <taxon>Pseudomonadati</taxon>
        <taxon>Bacteroidota</taxon>
        <taxon>Cytophagia</taxon>
        <taxon>Cytophagales</taxon>
        <taxon>Fulvivirgaceae</taxon>
        <taxon>Fulvivirga</taxon>
    </lineage>
</organism>
<reference evidence="1 2" key="1">
    <citation type="submission" date="2019-02" db="EMBL/GenBank/DDBJ databases">
        <authorList>
            <person name="Goldberg S.R."/>
            <person name="Haltli B.A."/>
            <person name="Correa H."/>
            <person name="Russell K.G."/>
        </authorList>
    </citation>
    <scope>NUCLEOTIDE SEQUENCE [LARGE SCALE GENOMIC DNA]</scope>
    <source>
        <strain evidence="1 2">JCM 16186</strain>
    </source>
</reference>
<sequence>MAGYSQTPLVKKLGLKEGYKLVLINQPDYYFNLLGDLPDVRLADENEQADFLHFFTKDIKELEEQFPVLKSRMKKDGTLWVSWPKKASKVPTTVDESLVRATGLDAGLVDVKICAVDEVWSGLKFMYRTKDR</sequence>
<comment type="caution">
    <text evidence="1">The sequence shown here is derived from an EMBL/GenBank/DDBJ whole genome shotgun (WGS) entry which is preliminary data.</text>
</comment>
<protein>
    <submittedName>
        <fullName evidence="1">DUF3052 family protein</fullName>
    </submittedName>
</protein>
<proteinExistence type="predicted"/>
<keyword evidence="2" id="KW-1185">Reference proteome</keyword>
<gene>
    <name evidence="1" type="ORF">E1163_17695</name>
</gene>
<dbReference type="EMBL" id="SMLW01000598">
    <property type="protein sequence ID" value="MTI26793.1"/>
    <property type="molecule type" value="Genomic_DNA"/>
</dbReference>
<evidence type="ECO:0000313" key="1">
    <source>
        <dbReference type="EMBL" id="MTI26793.1"/>
    </source>
</evidence>
<dbReference type="Proteomes" id="UP000798808">
    <property type="component" value="Unassembled WGS sequence"/>
</dbReference>